<proteinExistence type="predicted"/>
<dbReference type="Proteomes" id="UP001145114">
    <property type="component" value="Unassembled WGS sequence"/>
</dbReference>
<comment type="caution">
    <text evidence="1">The sequence shown here is derived from an EMBL/GenBank/DDBJ whole genome shotgun (WGS) entry which is preliminary data.</text>
</comment>
<keyword evidence="2" id="KW-1185">Reference proteome</keyword>
<feature type="non-terminal residue" evidence="1">
    <location>
        <position position="1"/>
    </location>
</feature>
<gene>
    <name evidence="1" type="ORF">EV182_008380</name>
</gene>
<protein>
    <submittedName>
        <fullName evidence="1">Uncharacterized protein</fullName>
    </submittedName>
</protein>
<dbReference type="EMBL" id="JAMZIH010004275">
    <property type="protein sequence ID" value="KAJ1676345.1"/>
    <property type="molecule type" value="Genomic_DNA"/>
</dbReference>
<evidence type="ECO:0000313" key="2">
    <source>
        <dbReference type="Proteomes" id="UP001145114"/>
    </source>
</evidence>
<evidence type="ECO:0000313" key="1">
    <source>
        <dbReference type="EMBL" id="KAJ1676345.1"/>
    </source>
</evidence>
<organism evidence="1 2">
    <name type="scientific">Spiromyces aspiralis</name>
    <dbReference type="NCBI Taxonomy" id="68401"/>
    <lineage>
        <taxon>Eukaryota</taxon>
        <taxon>Fungi</taxon>
        <taxon>Fungi incertae sedis</taxon>
        <taxon>Zoopagomycota</taxon>
        <taxon>Kickxellomycotina</taxon>
        <taxon>Kickxellomycetes</taxon>
        <taxon>Kickxellales</taxon>
        <taxon>Kickxellaceae</taxon>
        <taxon>Spiromyces</taxon>
    </lineage>
</organism>
<accession>A0ACC1HLS5</accession>
<name>A0ACC1HLS5_9FUNG</name>
<reference evidence="1" key="1">
    <citation type="submission" date="2022-06" db="EMBL/GenBank/DDBJ databases">
        <title>Phylogenomic reconstructions and comparative analyses of Kickxellomycotina fungi.</title>
        <authorList>
            <person name="Reynolds N.K."/>
            <person name="Stajich J.E."/>
            <person name="Barry K."/>
            <person name="Grigoriev I.V."/>
            <person name="Crous P."/>
            <person name="Smith M.E."/>
        </authorList>
    </citation>
    <scope>NUCLEOTIDE SEQUENCE</scope>
    <source>
        <strain evidence="1">RSA 2271</strain>
    </source>
</reference>
<feature type="non-terminal residue" evidence="1">
    <location>
        <position position="160"/>
    </location>
</feature>
<sequence>ASLAGAHHFWRVDCDTERDLDEDERNAINCNNSADGASSSSWFSSLVKSAQRKNSETDSCGKKERSGGGSDLSAANLQNQQVLSIMQEEELRILEAERQQKRSAIQSILTEEQKVAYVGLVYLTLTEMQDRLNVQYKEAVASTGSFLNFSRRIMQRVYLH</sequence>